<organism evidence="2 3">
    <name type="scientific">Sphaceloma murrayae</name>
    <dbReference type="NCBI Taxonomy" id="2082308"/>
    <lineage>
        <taxon>Eukaryota</taxon>
        <taxon>Fungi</taxon>
        <taxon>Dikarya</taxon>
        <taxon>Ascomycota</taxon>
        <taxon>Pezizomycotina</taxon>
        <taxon>Dothideomycetes</taxon>
        <taxon>Dothideomycetidae</taxon>
        <taxon>Myriangiales</taxon>
        <taxon>Elsinoaceae</taxon>
        <taxon>Sphaceloma</taxon>
    </lineage>
</organism>
<feature type="transmembrane region" description="Helical" evidence="1">
    <location>
        <begin position="426"/>
        <end position="448"/>
    </location>
</feature>
<feature type="transmembrane region" description="Helical" evidence="1">
    <location>
        <begin position="264"/>
        <end position="283"/>
    </location>
</feature>
<feature type="transmembrane region" description="Helical" evidence="1">
    <location>
        <begin position="230"/>
        <end position="252"/>
    </location>
</feature>
<dbReference type="Proteomes" id="UP000243797">
    <property type="component" value="Unassembled WGS sequence"/>
</dbReference>
<dbReference type="OrthoDB" id="5392263at2759"/>
<comment type="caution">
    <text evidence="2">The sequence shown here is derived from an EMBL/GenBank/DDBJ whole genome shotgun (WGS) entry which is preliminary data.</text>
</comment>
<accession>A0A2K1QSI7</accession>
<evidence type="ECO:0000256" key="1">
    <source>
        <dbReference type="SAM" id="Phobius"/>
    </source>
</evidence>
<keyword evidence="1" id="KW-0812">Transmembrane</keyword>
<proteinExistence type="predicted"/>
<dbReference type="InParanoid" id="A0A2K1QSI7"/>
<reference evidence="2 3" key="1">
    <citation type="submission" date="2017-06" db="EMBL/GenBank/DDBJ databases">
        <title>Draft genome sequence of a variant of Elsinoe murrayae.</title>
        <authorList>
            <person name="Cheng Q."/>
        </authorList>
    </citation>
    <scope>NUCLEOTIDE SEQUENCE [LARGE SCALE GENOMIC DNA]</scope>
    <source>
        <strain evidence="2 3">CQ-2017a</strain>
    </source>
</reference>
<feature type="transmembrane region" description="Helical" evidence="1">
    <location>
        <begin position="631"/>
        <end position="649"/>
    </location>
</feature>
<dbReference type="AlphaFoldDB" id="A0A2K1QSI7"/>
<gene>
    <name evidence="2" type="ORF">CAC42_10</name>
</gene>
<keyword evidence="1" id="KW-1133">Transmembrane helix</keyword>
<name>A0A2K1QSI7_9PEZI</name>
<evidence type="ECO:0000313" key="3">
    <source>
        <dbReference type="Proteomes" id="UP000243797"/>
    </source>
</evidence>
<feature type="transmembrane region" description="Helical" evidence="1">
    <location>
        <begin position="688"/>
        <end position="710"/>
    </location>
</feature>
<keyword evidence="3" id="KW-1185">Reference proteome</keyword>
<protein>
    <submittedName>
        <fullName evidence="2">Uncharacterized protein</fullName>
    </submittedName>
</protein>
<sequence length="801" mass="90395">MPRTNFTQCHAQFEAGLNQSNATVMQWAYNGPTVGILPNNQSQITYQGCRELCGATPQFYNWGDASNTITTWILPIIGVLLQAPFESNKTWKTFEAIARWVGSPIASLSYTLWNVRVLGRCASMVDMSTLIDGPDRDQTQDFNDMRDSLFILGAMNQYIMTRFKREGNDPSEPKWGGPAAEGLLRIILFSKDLPLKSTCDCHQRHAVPKSLVAERRKIAHNLRVRRRRGIVPVFVSTMWFLFALALSIQSAFGQLGENAVAHDLALGLVLGWLPVLVLCSIVDRNPTDPDGNRADLNDLIRSSAVALLDDDIFWNYQRQLRKDFDLGAPSPDTYRGRNVSEGLREMRRLCLVLCRDDVDFFSGFAGQGRVRWHYGAAHPILSDIEDIYIAHMGRDWLRRENEARVNLVVGHVGIEKGLIWYDPREFWQISSAFLIVGGTCFGAFIISYNTPTVGLGCRSGGYMIFMVMSTILLTIELLAWWVEWAKVPSRLKSWVSMAGTCIRGRHQESTSTTAKYHHGDDWSQTGRETHPAYLKPSVTTNERLLSYNSSAGASGTSSPYAVDRPADAPAVGQALLRSDNFAVASAPVQGDIGWTESISFTDRLDCADILASDPDTYQIYEPLSFRKKLEYLLIVGEFLNTCWLIYIVVSQTFGIYKRCECLTSSWELGVKGYFDFTQNDITDTPGLLAYWVEGTVLGSVAMCAGLFYVVAEWALQSHMNTLNPKKAAEGLKKARRWRRWTYPVRWAIQAVIDLFDDVRGHVSQTRMRSMKWKPHPTARKRTQTMQGIIRERMRRDTTAMP</sequence>
<feature type="transmembrane region" description="Helical" evidence="1">
    <location>
        <begin position="460"/>
        <end position="482"/>
    </location>
</feature>
<dbReference type="EMBL" id="NKHZ01000048">
    <property type="protein sequence ID" value="PNS17833.1"/>
    <property type="molecule type" value="Genomic_DNA"/>
</dbReference>
<evidence type="ECO:0000313" key="2">
    <source>
        <dbReference type="EMBL" id="PNS17833.1"/>
    </source>
</evidence>
<keyword evidence="1" id="KW-0472">Membrane</keyword>